<proteinExistence type="predicted"/>
<accession>A0A5E6XFN1</accession>
<dbReference type="EMBL" id="OZ024668">
    <property type="protein sequence ID" value="CAK9888740.1"/>
    <property type="molecule type" value="Genomic_DNA"/>
</dbReference>
<dbReference type="AlphaFoldDB" id="A0A5E6XFN1"/>
<evidence type="ECO:0000313" key="1">
    <source>
        <dbReference type="EMBL" id="CAK9888740.1"/>
    </source>
</evidence>
<name>A0A5E6XFN1_PSEFL</name>
<dbReference type="Proteomes" id="UP000326595">
    <property type="component" value="Chromosome"/>
</dbReference>
<protein>
    <submittedName>
        <fullName evidence="2">Uncharacterized protein</fullName>
    </submittedName>
</protein>
<evidence type="ECO:0000313" key="2">
    <source>
        <dbReference type="EMBL" id="VVN40103.1"/>
    </source>
</evidence>
<sequence length="76" mass="8611">MKHELWMEPDDCQTFCQAGPGGDSARALLGPEARLVWVVDAESHFDAMSQYYAYMDWGEYRSDFPAYDKTPSTPLG</sequence>
<reference evidence="1 3" key="2">
    <citation type="submission" date="2024-03" db="EMBL/GenBank/DDBJ databases">
        <authorList>
            <person name="Alaster D. Moffat"/>
            <person name="Govind Chandra"/>
            <person name="Andrew W. Truman"/>
        </authorList>
    </citation>
    <scope>NUCLEOTIDE SEQUENCE [LARGE SCALE GENOMIC DNA]</scope>
    <source>
        <strain evidence="1">PS652</strain>
    </source>
</reference>
<gene>
    <name evidence="1" type="ORF">PS652_01569</name>
    <name evidence="2" type="ORF">PS652_05372</name>
</gene>
<organism evidence="2">
    <name type="scientific">Pseudomonas fluorescens</name>
    <dbReference type="NCBI Taxonomy" id="294"/>
    <lineage>
        <taxon>Bacteria</taxon>
        <taxon>Pseudomonadati</taxon>
        <taxon>Pseudomonadota</taxon>
        <taxon>Gammaproteobacteria</taxon>
        <taxon>Pseudomonadales</taxon>
        <taxon>Pseudomonadaceae</taxon>
        <taxon>Pseudomonas</taxon>
    </lineage>
</organism>
<dbReference type="EMBL" id="CABVHG010000058">
    <property type="protein sequence ID" value="VVN40103.1"/>
    <property type="molecule type" value="Genomic_DNA"/>
</dbReference>
<reference evidence="2" key="1">
    <citation type="submission" date="2019-09" db="EMBL/GenBank/DDBJ databases">
        <authorList>
            <person name="Chandra G."/>
            <person name="Truman W A."/>
        </authorList>
    </citation>
    <scope>NUCLEOTIDE SEQUENCE [LARGE SCALE GENOMIC DNA]</scope>
    <source>
        <strain evidence="2">PS652</strain>
    </source>
</reference>
<evidence type="ECO:0000313" key="3">
    <source>
        <dbReference type="Proteomes" id="UP000326595"/>
    </source>
</evidence>